<protein>
    <submittedName>
        <fullName evidence="1">TrbL/VirB6 plasmid conjugal transfer protein</fullName>
    </submittedName>
</protein>
<evidence type="ECO:0000313" key="2">
    <source>
        <dbReference type="Proteomes" id="UP000000435"/>
    </source>
</evidence>
<dbReference type="Proteomes" id="UP000000435">
    <property type="component" value="Chromosome"/>
</dbReference>
<evidence type="ECO:0000313" key="1">
    <source>
        <dbReference type="EMBL" id="AAZ68567.1"/>
    </source>
</evidence>
<accession>A0ACA6AW13</accession>
<name>A0ACA6AW13_EHRCJ</name>
<reference evidence="2" key="1">
    <citation type="journal article" date="2006" name="J. Bacteriol.">
        <title>The genome of the obligately intracellular bacterium Ehrlichia canis reveals themes of complex membrane structure and immune evasion strategies.</title>
        <authorList>
            <person name="Mavromatis K."/>
            <person name="Doyle C.K."/>
            <person name="Lykidis A."/>
            <person name="Ivanova N."/>
            <person name="Francino M.P."/>
            <person name="Chain P."/>
            <person name="Shin M."/>
            <person name="Malfatti S."/>
            <person name="Larimer F."/>
            <person name="Copeland A."/>
            <person name="Detter J.C."/>
            <person name="Land M."/>
            <person name="Richardson P.M."/>
            <person name="Yu X.J."/>
            <person name="Walker D.H."/>
            <person name="McBride J.W."/>
            <person name="Kyrpides N.C."/>
        </authorList>
    </citation>
    <scope>NUCLEOTIDE SEQUENCE [LARGE SCALE GENOMIC DNA]</scope>
    <source>
        <strain evidence="2">Jake</strain>
    </source>
</reference>
<proteinExistence type="predicted"/>
<organism evidence="1 2">
    <name type="scientific">Ehrlichia canis (strain Jake)</name>
    <dbReference type="NCBI Taxonomy" id="269484"/>
    <lineage>
        <taxon>Bacteria</taxon>
        <taxon>Pseudomonadati</taxon>
        <taxon>Pseudomonadota</taxon>
        <taxon>Alphaproteobacteria</taxon>
        <taxon>Rickettsiales</taxon>
        <taxon>Anaplasmataceae</taxon>
        <taxon>Ehrlichia</taxon>
    </lineage>
</organism>
<keyword evidence="2" id="KW-1185">Reference proteome</keyword>
<gene>
    <name evidence="1" type="ordered locus">Ecaj_0531</name>
</gene>
<sequence>MFRIVLIISVFLLSSCGYHGCIKPQNVMFDEYSSTVETGLQDGKKEHITWVKSDLILAGKKDLIIRVNTVNVNYCHNTNYVVDIYADQGDSTLSGKKFYLGIPNIMAGEKLNFRLYPAFNFTVDKDICSNKNPQIYAQNTDKCMKDYLDTKYYIAIDNYYGSQMNNLMYLKDRSSHDKAREWINFPNKILYNPDKSNTIYQYLNNQDSINGIGKVNSQNNNNGEMFYLCATGKEIDELVNKTIDEEIKKKQQQGNPSTIKVSEHEKKELVEKYKEAISKKQDEVRNKYKKQYDAYSVNMICGNLCNIPDYENKKVEKDCFVVEMNNIFNACTVTADGNLSGCDFENVMQYNTYLPFLYLKHNSGITNFITIDDTIRKWQSDNNRSSDIGLLTNYSYLISKNILDKGLYLEVNVDKNLELTGKYKIEVDKDCTNHVKDSLYYVISKGPPKVKPGDSGTTKIDFIGNEDTKVKLSDKDAAGDLYFGIKDNGDGYENNTGYFNITVISKKRIPNVISYIVEHLKDALERGLYGTSSTNSGGVNLIYNSIVKNLHFIQIVNSLLVLYVLINALFYFVGFSKASIFELLVITLKIGVIIYVIGPNSWEFFNNHLFKLFTEAPIQLIAIMTGQDPAETTSFEFLDLVLYRFSLSETWIQILALLFTGPVGWVSVALIFWGLIVLFLTVATAVITYLISIILIGLLLSIAPFFIICILFKRTKAIFDAWIKSLVQTAMQPVIIFASFALLTEVIDNIIYSMFAFESCDTCVLKPEFDLKIMKLSFCILEFLLPVGISPLSTFNDNLKDSVNGDGSVMFLGLPVPFMKVLIFVIMVNATKHFIGSAGEMCTSIFGSFANLSAVAENAKESALGIIGMDQNSRMQRARYEEMNKTSDRDNDGERKRDPLGLQSPITENDEQPISRRQSRSGVEIPEGPPSSFGG</sequence>
<dbReference type="EMBL" id="CP000107">
    <property type="protein sequence ID" value="AAZ68567.1"/>
    <property type="molecule type" value="Genomic_DNA"/>
</dbReference>